<dbReference type="AlphaFoldDB" id="A0A087GKM5"/>
<dbReference type="EMBL" id="CM002875">
    <property type="protein sequence ID" value="KFK30427.1"/>
    <property type="molecule type" value="Genomic_DNA"/>
</dbReference>
<keyword evidence="2" id="KW-1185">Reference proteome</keyword>
<dbReference type="Gramene" id="KFK30427">
    <property type="protein sequence ID" value="KFK30427"/>
    <property type="gene ID" value="AALP_AA7G259600"/>
</dbReference>
<name>A0A087GKM5_ARAAL</name>
<organism evidence="1 2">
    <name type="scientific">Arabis alpina</name>
    <name type="common">Alpine rock-cress</name>
    <dbReference type="NCBI Taxonomy" id="50452"/>
    <lineage>
        <taxon>Eukaryota</taxon>
        <taxon>Viridiplantae</taxon>
        <taxon>Streptophyta</taxon>
        <taxon>Embryophyta</taxon>
        <taxon>Tracheophyta</taxon>
        <taxon>Spermatophyta</taxon>
        <taxon>Magnoliopsida</taxon>
        <taxon>eudicotyledons</taxon>
        <taxon>Gunneridae</taxon>
        <taxon>Pentapetalae</taxon>
        <taxon>rosids</taxon>
        <taxon>malvids</taxon>
        <taxon>Brassicales</taxon>
        <taxon>Brassicaceae</taxon>
        <taxon>Arabideae</taxon>
        <taxon>Arabis</taxon>
    </lineage>
</organism>
<gene>
    <name evidence="1" type="ordered locus">AALP_Aa7g259600</name>
</gene>
<proteinExistence type="predicted"/>
<accession>A0A087GKM5</accession>
<protein>
    <submittedName>
        <fullName evidence="1">Uncharacterized protein</fullName>
    </submittedName>
</protein>
<reference evidence="2" key="1">
    <citation type="journal article" date="2015" name="Nat. Plants">
        <title>Genome expansion of Arabis alpina linked with retrotransposition and reduced symmetric DNA methylation.</title>
        <authorList>
            <person name="Willing E.M."/>
            <person name="Rawat V."/>
            <person name="Mandakova T."/>
            <person name="Maumus F."/>
            <person name="James G.V."/>
            <person name="Nordstroem K.J."/>
            <person name="Becker C."/>
            <person name="Warthmann N."/>
            <person name="Chica C."/>
            <person name="Szarzynska B."/>
            <person name="Zytnicki M."/>
            <person name="Albani M.C."/>
            <person name="Kiefer C."/>
            <person name="Bergonzi S."/>
            <person name="Castaings L."/>
            <person name="Mateos J.L."/>
            <person name="Berns M.C."/>
            <person name="Bujdoso N."/>
            <person name="Piofczyk T."/>
            <person name="de Lorenzo L."/>
            <person name="Barrero-Sicilia C."/>
            <person name="Mateos I."/>
            <person name="Piednoel M."/>
            <person name="Hagmann J."/>
            <person name="Chen-Min-Tao R."/>
            <person name="Iglesias-Fernandez R."/>
            <person name="Schuster S.C."/>
            <person name="Alonso-Blanco C."/>
            <person name="Roudier F."/>
            <person name="Carbonero P."/>
            <person name="Paz-Ares J."/>
            <person name="Davis S.J."/>
            <person name="Pecinka A."/>
            <person name="Quesneville H."/>
            <person name="Colot V."/>
            <person name="Lysak M.A."/>
            <person name="Weigel D."/>
            <person name="Coupland G."/>
            <person name="Schneeberger K."/>
        </authorList>
    </citation>
    <scope>NUCLEOTIDE SEQUENCE [LARGE SCALE GENOMIC DNA]</scope>
    <source>
        <strain evidence="2">cv. Pajares</strain>
    </source>
</reference>
<evidence type="ECO:0000313" key="1">
    <source>
        <dbReference type="EMBL" id="KFK30427.1"/>
    </source>
</evidence>
<dbReference type="Proteomes" id="UP000029120">
    <property type="component" value="Chromosome 7"/>
</dbReference>
<evidence type="ECO:0000313" key="2">
    <source>
        <dbReference type="Proteomes" id="UP000029120"/>
    </source>
</evidence>
<sequence>MNIIKRGGVGVGAVPTLQNSRFDDHLYKIEGRSEVEEAVWRR</sequence>